<sequence>EVPNAPVARPPPGGLSADAPVFSPPTAGVAEIAAGAGRYAASDDMFAGPPVFEFMDEEQFFTP</sequence>
<dbReference type="Proteomes" id="UP001189429">
    <property type="component" value="Unassembled WGS sequence"/>
</dbReference>
<comment type="caution">
    <text evidence="2">The sequence shown here is derived from an EMBL/GenBank/DDBJ whole genome shotgun (WGS) entry which is preliminary data.</text>
</comment>
<evidence type="ECO:0000256" key="1">
    <source>
        <dbReference type="SAM" id="MobiDB-lite"/>
    </source>
</evidence>
<gene>
    <name evidence="2" type="ORF">PCOR1329_LOCUS27163</name>
</gene>
<organism evidence="2 3">
    <name type="scientific">Prorocentrum cordatum</name>
    <dbReference type="NCBI Taxonomy" id="2364126"/>
    <lineage>
        <taxon>Eukaryota</taxon>
        <taxon>Sar</taxon>
        <taxon>Alveolata</taxon>
        <taxon>Dinophyceae</taxon>
        <taxon>Prorocentrales</taxon>
        <taxon>Prorocentraceae</taxon>
        <taxon>Prorocentrum</taxon>
    </lineage>
</organism>
<accession>A0ABN9S7H4</accession>
<feature type="non-terminal residue" evidence="2">
    <location>
        <position position="1"/>
    </location>
</feature>
<evidence type="ECO:0000313" key="2">
    <source>
        <dbReference type="EMBL" id="CAK0827693.1"/>
    </source>
</evidence>
<name>A0ABN9S7H4_9DINO</name>
<feature type="region of interest" description="Disordered" evidence="1">
    <location>
        <begin position="1"/>
        <end position="22"/>
    </location>
</feature>
<keyword evidence="3" id="KW-1185">Reference proteome</keyword>
<proteinExistence type="predicted"/>
<dbReference type="EMBL" id="CAUYUJ010009791">
    <property type="protein sequence ID" value="CAK0827693.1"/>
    <property type="molecule type" value="Genomic_DNA"/>
</dbReference>
<feature type="non-terminal residue" evidence="2">
    <location>
        <position position="63"/>
    </location>
</feature>
<reference evidence="2" key="1">
    <citation type="submission" date="2023-10" db="EMBL/GenBank/DDBJ databases">
        <authorList>
            <person name="Chen Y."/>
            <person name="Shah S."/>
            <person name="Dougan E. K."/>
            <person name="Thang M."/>
            <person name="Chan C."/>
        </authorList>
    </citation>
    <scope>NUCLEOTIDE SEQUENCE [LARGE SCALE GENOMIC DNA]</scope>
</reference>
<protein>
    <submittedName>
        <fullName evidence="2">Uncharacterized protein</fullName>
    </submittedName>
</protein>
<evidence type="ECO:0000313" key="3">
    <source>
        <dbReference type="Proteomes" id="UP001189429"/>
    </source>
</evidence>